<dbReference type="InterPro" id="IPR012932">
    <property type="entry name" value="VKOR"/>
</dbReference>
<evidence type="ECO:0000259" key="12">
    <source>
        <dbReference type="Pfam" id="PF07884"/>
    </source>
</evidence>
<dbReference type="Pfam" id="PF07884">
    <property type="entry name" value="VKOR"/>
    <property type="match status" value="1"/>
</dbReference>
<dbReference type="CDD" id="cd12919">
    <property type="entry name" value="VKOR_2"/>
    <property type="match status" value="1"/>
</dbReference>
<feature type="domain" description="Vitamin K epoxide reductase" evidence="12">
    <location>
        <begin position="188"/>
        <end position="315"/>
    </location>
</feature>
<dbReference type="Pfam" id="PF03779">
    <property type="entry name" value="SPW"/>
    <property type="match status" value="2"/>
</dbReference>
<dbReference type="RefSeq" id="WP_197703432.1">
    <property type="nucleotide sequence ID" value="NZ_AP014936.1"/>
</dbReference>
<dbReference type="GO" id="GO:0048038">
    <property type="term" value="F:quinone binding"/>
    <property type="evidence" value="ECO:0007669"/>
    <property type="project" value="UniProtKB-KW"/>
</dbReference>
<feature type="transmembrane region" description="Helical" evidence="10">
    <location>
        <begin position="430"/>
        <end position="446"/>
    </location>
</feature>
<dbReference type="InterPro" id="IPR005530">
    <property type="entry name" value="SPW"/>
</dbReference>
<dbReference type="AlphaFoldDB" id="A0A1B4V473"/>
<evidence type="ECO:0000256" key="6">
    <source>
        <dbReference type="ARBA" id="ARBA00023002"/>
    </source>
</evidence>
<dbReference type="Proteomes" id="UP000218899">
    <property type="component" value="Chromosome"/>
</dbReference>
<keyword evidence="9" id="KW-0676">Redox-active center</keyword>
<evidence type="ECO:0000256" key="7">
    <source>
        <dbReference type="ARBA" id="ARBA00023136"/>
    </source>
</evidence>
<feature type="domain" description="SPW repeat-containing integral membrane" evidence="11">
    <location>
        <begin position="377"/>
        <end position="469"/>
    </location>
</feature>
<organism evidence="13 14">
    <name type="scientific">Sulfurifustis variabilis</name>
    <dbReference type="NCBI Taxonomy" id="1675686"/>
    <lineage>
        <taxon>Bacteria</taxon>
        <taxon>Pseudomonadati</taxon>
        <taxon>Pseudomonadota</taxon>
        <taxon>Gammaproteobacteria</taxon>
        <taxon>Acidiferrobacterales</taxon>
        <taxon>Acidiferrobacteraceae</taxon>
        <taxon>Sulfurifustis</taxon>
    </lineage>
</organism>
<feature type="transmembrane region" description="Helical" evidence="10">
    <location>
        <begin position="408"/>
        <end position="425"/>
    </location>
</feature>
<comment type="subcellular location">
    <subcellularLocation>
        <location evidence="1">Membrane</location>
        <topology evidence="1">Multi-pass membrane protein</topology>
    </subcellularLocation>
</comment>
<name>A0A1B4V473_9GAMM</name>
<dbReference type="KEGG" id="sva:SVA_1772"/>
<evidence type="ECO:0000256" key="9">
    <source>
        <dbReference type="ARBA" id="ARBA00023284"/>
    </source>
</evidence>
<sequence>MEGRSAPRQPAVPGARVIAEHEQEMHAHRLMTLWAHFANIALGFWLVASPVTFGYLSMTFPADSPVLAVTAERGLPLPEVRNLAMAWSDVLSGVALVVFGALSLTRRWAWFAQWAAAFVGIWLLFAPLLFWTPSPGAYANDTLVGTLAITFSVLVPMMPGMSMKAMALGPDIPPGWDYSPSDWLQRIPIIAMALVGFFIARYLAAYQLGHTDRVWDPFFGDGTVRIITSDVSRAWPVADAGLGATAYMLEALSGAMGSRRRWRTMPWMVAMFGLLVVPLGAVSIIFIIIQPIVIGTWCTLCLVQALAMVVMIPYSLDELVAMGQFLVDVRRRRGSFWSNFLHGGVMEGGRRMERSELDGALPAMLRDMVSGGVNYPWTLVLGALIGVWLMFTRLTLDAVGAMANSDHLVGSLVIVVAFSAFAEVARPLRFINAAFGVWLVAAPWVLDGASAAGTVGSVVAGLALVALSLPRGAVRGRYAGWNRLIV</sequence>
<dbReference type="InterPro" id="IPR038354">
    <property type="entry name" value="VKOR_sf"/>
</dbReference>
<evidence type="ECO:0000256" key="1">
    <source>
        <dbReference type="ARBA" id="ARBA00004141"/>
    </source>
</evidence>
<reference evidence="13 14" key="1">
    <citation type="submission" date="2015-08" db="EMBL/GenBank/DDBJ databases">
        <title>Complete genome sequence of Sulfurifustis variabilis.</title>
        <authorList>
            <person name="Miura A."/>
            <person name="Kojima H."/>
            <person name="Fukui M."/>
        </authorList>
    </citation>
    <scope>NUCLEOTIDE SEQUENCE [LARGE SCALE GENOMIC DNA]</scope>
    <source>
        <strain evidence="14">skN76</strain>
    </source>
</reference>
<evidence type="ECO:0000313" key="13">
    <source>
        <dbReference type="EMBL" id="BAU48326.1"/>
    </source>
</evidence>
<evidence type="ECO:0000256" key="4">
    <source>
        <dbReference type="ARBA" id="ARBA00022719"/>
    </source>
</evidence>
<keyword evidence="8" id="KW-1015">Disulfide bond</keyword>
<comment type="similarity">
    <text evidence="2">Belongs to the VKOR family.</text>
</comment>
<protein>
    <submittedName>
        <fullName evidence="13">dTDP-glucose 4,6-dehydratase</fullName>
    </submittedName>
</protein>
<feature type="transmembrane region" description="Helical" evidence="10">
    <location>
        <begin position="183"/>
        <end position="204"/>
    </location>
</feature>
<feature type="transmembrane region" description="Helical" evidence="10">
    <location>
        <begin position="374"/>
        <end position="396"/>
    </location>
</feature>
<evidence type="ECO:0000256" key="5">
    <source>
        <dbReference type="ARBA" id="ARBA00022989"/>
    </source>
</evidence>
<feature type="transmembrane region" description="Helical" evidence="10">
    <location>
        <begin position="452"/>
        <end position="469"/>
    </location>
</feature>
<evidence type="ECO:0000313" key="14">
    <source>
        <dbReference type="Proteomes" id="UP000218899"/>
    </source>
</evidence>
<dbReference type="EMBL" id="AP014936">
    <property type="protein sequence ID" value="BAU48326.1"/>
    <property type="molecule type" value="Genomic_DNA"/>
</dbReference>
<dbReference type="GO" id="GO:0016020">
    <property type="term" value="C:membrane"/>
    <property type="evidence" value="ECO:0007669"/>
    <property type="project" value="UniProtKB-SubCell"/>
</dbReference>
<accession>A0A1B4V473</accession>
<feature type="transmembrane region" description="Helical" evidence="10">
    <location>
        <begin position="267"/>
        <end position="288"/>
    </location>
</feature>
<feature type="transmembrane region" description="Helical" evidence="10">
    <location>
        <begin position="108"/>
        <end position="131"/>
    </location>
</feature>
<evidence type="ECO:0000256" key="10">
    <source>
        <dbReference type="SAM" id="Phobius"/>
    </source>
</evidence>
<feature type="transmembrane region" description="Helical" evidence="10">
    <location>
        <begin position="33"/>
        <end position="56"/>
    </location>
</feature>
<proteinExistence type="inferred from homology"/>
<evidence type="ECO:0000256" key="2">
    <source>
        <dbReference type="ARBA" id="ARBA00006214"/>
    </source>
</evidence>
<evidence type="ECO:0000256" key="3">
    <source>
        <dbReference type="ARBA" id="ARBA00022692"/>
    </source>
</evidence>
<dbReference type="GO" id="GO:0016491">
    <property type="term" value="F:oxidoreductase activity"/>
    <property type="evidence" value="ECO:0007669"/>
    <property type="project" value="UniProtKB-KW"/>
</dbReference>
<keyword evidence="14" id="KW-1185">Reference proteome</keyword>
<keyword evidence="7 10" id="KW-0472">Membrane</keyword>
<keyword evidence="6" id="KW-0560">Oxidoreductase</keyword>
<keyword evidence="3 10" id="KW-0812">Transmembrane</keyword>
<feature type="transmembrane region" description="Helical" evidence="10">
    <location>
        <begin position="83"/>
        <end position="102"/>
    </location>
</feature>
<gene>
    <name evidence="13" type="ORF">SVA_1772</name>
</gene>
<dbReference type="Gene3D" id="1.20.1440.130">
    <property type="entry name" value="VKOR domain"/>
    <property type="match status" value="1"/>
</dbReference>
<evidence type="ECO:0000256" key="8">
    <source>
        <dbReference type="ARBA" id="ARBA00023157"/>
    </source>
</evidence>
<feature type="transmembrane region" description="Helical" evidence="10">
    <location>
        <begin position="294"/>
        <end position="316"/>
    </location>
</feature>
<keyword evidence="4" id="KW-0874">Quinone</keyword>
<keyword evidence="5 10" id="KW-1133">Transmembrane helix</keyword>
<feature type="domain" description="SPW repeat-containing integral membrane" evidence="11">
    <location>
        <begin position="84"/>
        <end position="152"/>
    </location>
</feature>
<evidence type="ECO:0000259" key="11">
    <source>
        <dbReference type="Pfam" id="PF03779"/>
    </source>
</evidence>